<dbReference type="HAMAP" id="MF_02124">
    <property type="entry name" value="GlgE"/>
    <property type="match status" value="1"/>
</dbReference>
<keyword evidence="9" id="KW-1185">Reference proteome</keyword>
<feature type="domain" description="Glycosyl hydrolase family 13 catalytic" evidence="7">
    <location>
        <begin position="208"/>
        <end position="564"/>
    </location>
</feature>
<dbReference type="SMART" id="SM00642">
    <property type="entry name" value="Aamy"/>
    <property type="match status" value="1"/>
</dbReference>
<feature type="site" description="Transition state stabilizer" evidence="6">
    <location>
        <position position="481"/>
    </location>
</feature>
<dbReference type="PANTHER" id="PTHR47786:SF2">
    <property type="entry name" value="GLYCOSYL HYDROLASE FAMILY 13 CATALYTIC DOMAIN-CONTAINING PROTEIN"/>
    <property type="match status" value="1"/>
</dbReference>
<dbReference type="Pfam" id="PF21702">
    <property type="entry name" value="GLGE_C"/>
    <property type="match status" value="1"/>
</dbReference>
<proteinExistence type="inferred from homology"/>
<dbReference type="InterPro" id="IPR013783">
    <property type="entry name" value="Ig-like_fold"/>
</dbReference>
<dbReference type="InterPro" id="IPR026585">
    <property type="entry name" value="GlgE"/>
</dbReference>
<evidence type="ECO:0000313" key="8">
    <source>
        <dbReference type="EMBL" id="MBA9057902.1"/>
    </source>
</evidence>
<dbReference type="SUPFAM" id="SSF51445">
    <property type="entry name" value="(Trans)glycosidases"/>
    <property type="match status" value="1"/>
</dbReference>
<dbReference type="InterPro" id="IPR049171">
    <property type="entry name" value="GLGE_C"/>
</dbReference>
<dbReference type="GO" id="GO:0030979">
    <property type="term" value="P:alpha-glucan biosynthetic process"/>
    <property type="evidence" value="ECO:0007669"/>
    <property type="project" value="UniProtKB-UniRule"/>
</dbReference>
<evidence type="ECO:0000256" key="6">
    <source>
        <dbReference type="HAMAP-Rule" id="MF_02124"/>
    </source>
</evidence>
<keyword evidence="4 6" id="KW-0119">Carbohydrate metabolism</keyword>
<keyword evidence="2 6" id="KW-0328">Glycosyltransferase</keyword>
<evidence type="ECO:0000256" key="5">
    <source>
        <dbReference type="ARBA" id="ARBA00048735"/>
    </source>
</evidence>
<name>A0A7W3NWF1_STRMR</name>
<dbReference type="RefSeq" id="WP_182778051.1">
    <property type="nucleotide sequence ID" value="NZ_BAAAHW010000025.1"/>
</dbReference>
<dbReference type="GO" id="GO:0016758">
    <property type="term" value="F:hexosyltransferase activity"/>
    <property type="evidence" value="ECO:0007669"/>
    <property type="project" value="UniProtKB-UniRule"/>
</dbReference>
<comment type="similarity">
    <text evidence="6">Belongs to the glycosyl hydrolase 13 family. GlgE subfamily.</text>
</comment>
<feature type="binding site" evidence="6">
    <location>
        <position position="265"/>
    </location>
    <ligand>
        <name>alpha-maltose 1-phosphate</name>
        <dbReference type="ChEBI" id="CHEBI:63576"/>
    </ligand>
</feature>
<feature type="binding site" evidence="6">
    <location>
        <position position="396"/>
    </location>
    <ligand>
        <name>alpha-maltose 1-phosphate</name>
        <dbReference type="ChEBI" id="CHEBI:63576"/>
    </ligand>
</feature>
<dbReference type="InterPro" id="IPR013780">
    <property type="entry name" value="Glyco_hydro_b"/>
</dbReference>
<dbReference type="GeneID" id="93978350"/>
<evidence type="ECO:0000256" key="3">
    <source>
        <dbReference type="ARBA" id="ARBA00022679"/>
    </source>
</evidence>
<feature type="binding site" evidence="6">
    <location>
        <position position="360"/>
    </location>
    <ligand>
        <name>alpha-maltose 1-phosphate</name>
        <dbReference type="ChEBI" id="CHEBI:63576"/>
    </ligand>
</feature>
<dbReference type="Pfam" id="PF11896">
    <property type="entry name" value="GlgE_dom_N_S"/>
    <property type="match status" value="1"/>
</dbReference>
<dbReference type="EC" id="2.4.99.16" evidence="6"/>
<evidence type="ECO:0000256" key="2">
    <source>
        <dbReference type="ARBA" id="ARBA00022676"/>
    </source>
</evidence>
<dbReference type="GO" id="GO:0004553">
    <property type="term" value="F:hydrolase activity, hydrolyzing O-glycosyl compounds"/>
    <property type="evidence" value="ECO:0007669"/>
    <property type="project" value="InterPro"/>
</dbReference>
<protein>
    <recommendedName>
        <fullName evidence="6">Alpha-1,4-glucan:maltose-1-phosphate maltosyltransferase</fullName>
        <shortName evidence="6">GMPMT</shortName>
        <ecNumber evidence="6">2.4.99.16</ecNumber>
    </recommendedName>
    <alternativeName>
        <fullName evidence="6">(1-&gt;4)-alpha-D-glucan:maltose-1-phosphate alpha-D-maltosyltransferase</fullName>
    </alternativeName>
</protein>
<feature type="binding site" evidence="6">
    <location>
        <position position="325"/>
    </location>
    <ligand>
        <name>alpha-maltose 1-phosphate</name>
        <dbReference type="ChEBI" id="CHEBI:63576"/>
    </ligand>
</feature>
<dbReference type="Gene3D" id="2.60.40.10">
    <property type="entry name" value="Immunoglobulins"/>
    <property type="match status" value="1"/>
</dbReference>
<comment type="caution">
    <text evidence="8">The sequence shown here is derived from an EMBL/GenBank/DDBJ whole genome shotgun (WGS) entry which is preliminary data.</text>
</comment>
<dbReference type="Gene3D" id="1.20.58.80">
    <property type="entry name" value="Phosphotransferase system, lactose/cellobiose-type IIA subunit"/>
    <property type="match status" value="1"/>
</dbReference>
<feature type="binding site" evidence="6">
    <location>
        <begin position="535"/>
        <end position="536"/>
    </location>
    <ligand>
        <name>alpha-maltose 1-phosphate</name>
        <dbReference type="ChEBI" id="CHEBI:63576"/>
    </ligand>
</feature>
<dbReference type="InterPro" id="IPR021828">
    <property type="entry name" value="GlgE_dom_N/S"/>
</dbReference>
<evidence type="ECO:0000313" key="9">
    <source>
        <dbReference type="Proteomes" id="UP000577386"/>
    </source>
</evidence>
<dbReference type="Gene3D" id="3.20.20.80">
    <property type="entry name" value="Glycosidases"/>
    <property type="match status" value="1"/>
</dbReference>
<dbReference type="EMBL" id="JACJIJ010000002">
    <property type="protein sequence ID" value="MBA9057902.1"/>
    <property type="molecule type" value="Genomic_DNA"/>
</dbReference>
<gene>
    <name evidence="6" type="primary">glgE</name>
    <name evidence="8" type="ORF">HDA42_007080</name>
</gene>
<evidence type="ECO:0000259" key="7">
    <source>
        <dbReference type="SMART" id="SM00642"/>
    </source>
</evidence>
<sequence length="672" mass="73746">MTAVMDPGARVPVGDRIPIRDVRPQVRGGAVPVKAVTGETLTIGATVFREGPGAIGVNVVLRDPDGRPGAWTPMTLTDPDSDRWEATVVAGRPGRWTYSVEAWADPVATWRHDAELKVPAGVDVALTLTEGALLHERAAFGIPDAERREAVRAVARALGDETAEPSRRLAAAAAPEAIAALRRHPLRELVTASWPLPLLVEHRRALVGAWYEMFPRSEGARLTEGAPPVSGTFATAAERLPAIAAMGFDVVYLPPIHPIGRTHRKGPDNALVAGEHDVGSPWAIGSAEGGHDAVHPDLGTLEDFRGFVTAARESGLAVALDFALQCSPDHPWLTEHPEWFTRRADGSVAPAENPPKKYEDIHPLAFDRDFEGLVAESVRLLRFWMDQGVRIFRVDNPHTKPVGFWQRVIAAVNDRDPDVVFLAEAFTRRAMVHALAQAGFQQSYTYFTWKNEKEELTEYASELSGESADFLRPNLFVNTPDILHAYLQNGDRPAFEARAVLAATLAPAWGVYAGYELCENEALEPGTEDYRGSEKYELRPRDWAAAEAAGRSIAPLLTRLNELRRTHPALQELRNLRFHEVPHPEVIAYSKQVRLSDGSVDTVLALVNLDPHHPAEGTVTFDLAALGLPDDGSLKLRDELTGEIHAWRSQTYFRLEPGRAPAHLLVPLGERT</sequence>
<reference evidence="8 9" key="1">
    <citation type="submission" date="2020-08" db="EMBL/GenBank/DDBJ databases">
        <title>Sequencing the genomes of 1000 actinobacteria strains.</title>
        <authorList>
            <person name="Klenk H.-P."/>
        </authorList>
    </citation>
    <scope>NUCLEOTIDE SEQUENCE [LARGE SCALE GENOMIC DNA]</scope>
    <source>
        <strain evidence="8 9">DSM 41827</strain>
    </source>
</reference>
<comment type="subunit">
    <text evidence="1 6">Homodimer.</text>
</comment>
<dbReference type="PANTHER" id="PTHR47786">
    <property type="entry name" value="ALPHA-1,4-GLUCAN:MALTOSE-1-PHOSPHATE MALTOSYLTRANSFERASE"/>
    <property type="match status" value="1"/>
</dbReference>
<dbReference type="InterPro" id="IPR006047">
    <property type="entry name" value="GH13_cat_dom"/>
</dbReference>
<comment type="catalytic activity">
    <reaction evidence="5 6">
        <text>alpha-maltose 1-phosphate + [(1-&gt;4)-alpha-D-glucosyl](n) = [(1-&gt;4)-alpha-D-glucosyl](n+2) + phosphate</text>
        <dbReference type="Rhea" id="RHEA:42692"/>
        <dbReference type="Rhea" id="RHEA-COMP:9584"/>
        <dbReference type="Rhea" id="RHEA-COMP:10183"/>
        <dbReference type="ChEBI" id="CHEBI:15444"/>
        <dbReference type="ChEBI" id="CHEBI:43474"/>
        <dbReference type="ChEBI" id="CHEBI:63576"/>
        <dbReference type="EC" id="2.4.99.16"/>
    </reaction>
</comment>
<dbReference type="Gene3D" id="2.60.40.1180">
    <property type="entry name" value="Golgi alpha-mannosidase II"/>
    <property type="match status" value="1"/>
</dbReference>
<keyword evidence="3 6" id="KW-0808">Transferase</keyword>
<organism evidence="8 9">
    <name type="scientific">Streptomyces murinus</name>
    <dbReference type="NCBI Taxonomy" id="33900"/>
    <lineage>
        <taxon>Bacteria</taxon>
        <taxon>Bacillati</taxon>
        <taxon>Actinomycetota</taxon>
        <taxon>Actinomycetes</taxon>
        <taxon>Kitasatosporales</taxon>
        <taxon>Streptomycetaceae</taxon>
        <taxon>Streptomyces</taxon>
    </lineage>
</organism>
<feature type="active site" description="Nucleophile" evidence="6">
    <location>
        <position position="395"/>
    </location>
</feature>
<dbReference type="Proteomes" id="UP000577386">
    <property type="component" value="Unassembled WGS sequence"/>
</dbReference>
<accession>A0A7W3NWF1</accession>
<feature type="active site" description="Proton donor" evidence="6">
    <location>
        <position position="424"/>
    </location>
</feature>
<evidence type="ECO:0000256" key="1">
    <source>
        <dbReference type="ARBA" id="ARBA00011738"/>
    </source>
</evidence>
<dbReference type="CDD" id="cd11344">
    <property type="entry name" value="AmyAc_GlgE_like"/>
    <property type="match status" value="1"/>
</dbReference>
<comment type="function">
    <text evidence="6">Maltosyltransferase that uses maltose 1-phosphate (M1P) as the sugar donor to elongate linear or branched alpha-(1-&gt;4)-glucans. Is involved in a branched alpha-glucan biosynthetic pathway from trehalose, together with TreS, Mak and GlgB.</text>
</comment>
<evidence type="ECO:0000256" key="4">
    <source>
        <dbReference type="ARBA" id="ARBA00023277"/>
    </source>
</evidence>
<dbReference type="AlphaFoldDB" id="A0A7W3NWF1"/>
<dbReference type="InterPro" id="IPR017853">
    <property type="entry name" value="GH"/>
</dbReference>